<dbReference type="EMBL" id="JAYMYR010000004">
    <property type="protein sequence ID" value="KAK7366501.1"/>
    <property type="molecule type" value="Genomic_DNA"/>
</dbReference>
<dbReference type="GO" id="GO:0004674">
    <property type="term" value="F:protein serine/threonine kinase activity"/>
    <property type="evidence" value="ECO:0007669"/>
    <property type="project" value="UniProtKB-KW"/>
</dbReference>
<dbReference type="PROSITE" id="PS00108">
    <property type="entry name" value="PROTEIN_KINASE_ST"/>
    <property type="match status" value="1"/>
</dbReference>
<dbReference type="PANTHER" id="PTHR27002">
    <property type="entry name" value="RECEPTOR-LIKE SERINE/THREONINE-PROTEIN KINASE SD1-8"/>
    <property type="match status" value="1"/>
</dbReference>
<comment type="subcellular location">
    <subcellularLocation>
        <location evidence="1">Membrane</location>
        <topology evidence="1">Single-pass membrane protein</topology>
    </subcellularLocation>
</comment>
<dbReference type="InterPro" id="IPR038408">
    <property type="entry name" value="GNK2_sf"/>
</dbReference>
<dbReference type="CDD" id="cd23509">
    <property type="entry name" value="Gnk2-like"/>
    <property type="match status" value="2"/>
</dbReference>
<evidence type="ECO:0000256" key="15">
    <source>
        <dbReference type="ARBA" id="ARBA00047558"/>
    </source>
</evidence>
<dbReference type="PROSITE" id="PS51473">
    <property type="entry name" value="GNK2"/>
    <property type="match status" value="2"/>
</dbReference>
<dbReference type="InterPro" id="IPR001245">
    <property type="entry name" value="Ser-Thr/Tyr_kinase_cat_dom"/>
</dbReference>
<evidence type="ECO:0000256" key="8">
    <source>
        <dbReference type="ARBA" id="ARBA00022741"/>
    </source>
</evidence>
<sequence>MISISEKSRRLTETARGVLRGKREMVRHVSMASLKLMLLFFILSFLDFNTCKAQEQSTDPVFLYHSCSGGNTTANSAYQLNLGTLLSSLSSNASTEFSNNTVGTSSSDRVYGLFMCRGDVPSTLCHQCVLNATRRLRSECSLAKEAVIWYDECTVRYSNRSFFSTVDIRPRVGLLNSANISNQESFMTLLFRTINTTADEAANFPMGVKKYATKGANISGFQSLYCLAQCTPDLSPRDCRSCLSGVIGDLPWCCQGKQGGRVLYPSCNVRYELYPFYRQVTPTPSPSPSQPLLPPPTSANSQGGGGISAGTIVAIVVPITVAVLLFIVGICFLSRRVRKKRGSVKEGKNADDITTVESLQFSFGTIEAATNNFSADNKLGEGGFGEVFKGTLPSGQEIAVKRLSKSSGQGGEEFKNEVVVVAKLQHRNLVRLLGFCLQGEEKILVYEYVPNKSLDYTLFDPEKQSELDWRRRYKIIQGTARGIQYLHEDSRLRIIHRDLKASNILLDSDMNPKISDFGMARIFGVDQTQGNTDRIVGTYGYMAPEYAMHGEFSVKSDVYSFGVLLLEIISGKKNSSFYQTDGAEDLLSYAWLLWKDGTPLELMDPILRESYNQNEIIRSIHIGLLCVQEDPEDRPTMATIVLMLDSNTVTLPTPKRPAFFIHSDTTMPKGQQFDQSMSKSLPVSINEVSISEMDPR</sequence>
<evidence type="ECO:0000256" key="9">
    <source>
        <dbReference type="ARBA" id="ARBA00022777"/>
    </source>
</evidence>
<evidence type="ECO:0000313" key="22">
    <source>
        <dbReference type="EMBL" id="KAK7366501.1"/>
    </source>
</evidence>
<keyword evidence="6" id="KW-0732">Signal</keyword>
<keyword evidence="14" id="KW-0325">Glycoprotein</keyword>
<keyword evidence="11 19" id="KW-1133">Transmembrane helix</keyword>
<comment type="catalytic activity">
    <reaction evidence="15">
        <text>L-seryl-[protein] + ATP = O-phospho-L-seryl-[protein] + ADP + H(+)</text>
        <dbReference type="Rhea" id="RHEA:17989"/>
        <dbReference type="Rhea" id="RHEA-COMP:9863"/>
        <dbReference type="Rhea" id="RHEA-COMP:11604"/>
        <dbReference type="ChEBI" id="CHEBI:15378"/>
        <dbReference type="ChEBI" id="CHEBI:29999"/>
        <dbReference type="ChEBI" id="CHEBI:30616"/>
        <dbReference type="ChEBI" id="CHEBI:83421"/>
        <dbReference type="ChEBI" id="CHEBI:456216"/>
    </reaction>
</comment>
<dbReference type="GO" id="GO:0042742">
    <property type="term" value="P:defense response to bacterium"/>
    <property type="evidence" value="ECO:0007669"/>
    <property type="project" value="TreeGrafter"/>
</dbReference>
<dbReference type="Gene3D" id="3.30.200.20">
    <property type="entry name" value="Phosphorylase Kinase, domain 1"/>
    <property type="match status" value="1"/>
</dbReference>
<evidence type="ECO:0000256" key="12">
    <source>
        <dbReference type="ARBA" id="ARBA00023136"/>
    </source>
</evidence>
<feature type="compositionally biased region" description="Pro residues" evidence="18">
    <location>
        <begin position="283"/>
        <end position="297"/>
    </location>
</feature>
<evidence type="ECO:0000256" key="6">
    <source>
        <dbReference type="ARBA" id="ARBA00022729"/>
    </source>
</evidence>
<keyword evidence="12 19" id="KW-0472">Membrane</keyword>
<reference evidence="22 23" key="1">
    <citation type="submission" date="2024-01" db="EMBL/GenBank/DDBJ databases">
        <title>The genomes of 5 underutilized Papilionoideae crops provide insights into root nodulation and disease resistanc.</title>
        <authorList>
            <person name="Jiang F."/>
        </authorList>
    </citation>
    <scope>NUCLEOTIDE SEQUENCE [LARGE SCALE GENOMIC DNA]</scope>
    <source>
        <strain evidence="22">JINMINGXINNONG_FW02</strain>
        <tissue evidence="22">Leaves</tissue>
    </source>
</reference>
<evidence type="ECO:0000256" key="14">
    <source>
        <dbReference type="ARBA" id="ARBA00023180"/>
    </source>
</evidence>
<evidence type="ECO:0000256" key="13">
    <source>
        <dbReference type="ARBA" id="ARBA00023170"/>
    </source>
</evidence>
<comment type="catalytic activity">
    <reaction evidence="16">
        <text>L-threonyl-[protein] + ATP = O-phospho-L-threonyl-[protein] + ADP + H(+)</text>
        <dbReference type="Rhea" id="RHEA:46608"/>
        <dbReference type="Rhea" id="RHEA-COMP:11060"/>
        <dbReference type="Rhea" id="RHEA-COMP:11605"/>
        <dbReference type="ChEBI" id="CHEBI:15378"/>
        <dbReference type="ChEBI" id="CHEBI:30013"/>
        <dbReference type="ChEBI" id="CHEBI:30616"/>
        <dbReference type="ChEBI" id="CHEBI:61977"/>
        <dbReference type="ChEBI" id="CHEBI:456216"/>
    </reaction>
</comment>
<dbReference type="CDD" id="cd14066">
    <property type="entry name" value="STKc_IRAK"/>
    <property type="match status" value="1"/>
</dbReference>
<keyword evidence="2" id="KW-0723">Serine/threonine-protein kinase</keyword>
<dbReference type="FunFam" id="3.30.430.20:FF:000013">
    <property type="entry name" value="Cysteine-rich RLK (RECEPTOR-like protein kinase) 23"/>
    <property type="match status" value="1"/>
</dbReference>
<evidence type="ECO:0000259" key="21">
    <source>
        <dbReference type="PROSITE" id="PS51473"/>
    </source>
</evidence>
<keyword evidence="3" id="KW-0597">Phosphoprotein</keyword>
<keyword evidence="10 17" id="KW-0067">ATP-binding</keyword>
<dbReference type="PROSITE" id="PS50011">
    <property type="entry name" value="PROTEIN_KINASE_DOM"/>
    <property type="match status" value="1"/>
</dbReference>
<protein>
    <recommendedName>
        <fullName evidence="24">Cysteine-rich receptor-like protein kinase 10</fullName>
    </recommendedName>
</protein>
<dbReference type="Pfam" id="PF01657">
    <property type="entry name" value="Stress-antifung"/>
    <property type="match status" value="2"/>
</dbReference>
<evidence type="ECO:0008006" key="24">
    <source>
        <dbReference type="Google" id="ProtNLM"/>
    </source>
</evidence>
<keyword evidence="7" id="KW-0677">Repeat</keyword>
<evidence type="ECO:0000313" key="23">
    <source>
        <dbReference type="Proteomes" id="UP001374584"/>
    </source>
</evidence>
<evidence type="ECO:0000256" key="4">
    <source>
        <dbReference type="ARBA" id="ARBA00022679"/>
    </source>
</evidence>
<keyword evidence="5 19" id="KW-0812">Transmembrane</keyword>
<dbReference type="InterPro" id="IPR002902">
    <property type="entry name" value="GNK2"/>
</dbReference>
<proteinExistence type="predicted"/>
<keyword evidence="9" id="KW-0418">Kinase</keyword>
<evidence type="ECO:0000256" key="5">
    <source>
        <dbReference type="ARBA" id="ARBA00022692"/>
    </source>
</evidence>
<keyword evidence="8 17" id="KW-0547">Nucleotide-binding</keyword>
<dbReference type="Gene3D" id="3.30.430.20">
    <property type="entry name" value="Gnk2 domain, C-X8-C-X2-C motif"/>
    <property type="match status" value="2"/>
</dbReference>
<evidence type="ECO:0000256" key="16">
    <source>
        <dbReference type="ARBA" id="ARBA00047951"/>
    </source>
</evidence>
<keyword evidence="13" id="KW-0675">Receptor</keyword>
<feature type="region of interest" description="Disordered" evidence="18">
    <location>
        <begin position="282"/>
        <end position="302"/>
    </location>
</feature>
<dbReference type="FunFam" id="3.30.200.20:FF:000142">
    <property type="entry name" value="Cysteine-rich receptor-like protein kinase 10"/>
    <property type="match status" value="1"/>
</dbReference>
<dbReference type="PROSITE" id="PS00107">
    <property type="entry name" value="PROTEIN_KINASE_ATP"/>
    <property type="match status" value="1"/>
</dbReference>
<dbReference type="SMART" id="SM00220">
    <property type="entry name" value="S_TKc"/>
    <property type="match status" value="1"/>
</dbReference>
<dbReference type="GO" id="GO:0005886">
    <property type="term" value="C:plasma membrane"/>
    <property type="evidence" value="ECO:0007669"/>
    <property type="project" value="TreeGrafter"/>
</dbReference>
<evidence type="ECO:0000256" key="19">
    <source>
        <dbReference type="SAM" id="Phobius"/>
    </source>
</evidence>
<keyword evidence="4" id="KW-0808">Transferase</keyword>
<feature type="transmembrane region" description="Helical" evidence="19">
    <location>
        <begin position="307"/>
        <end position="333"/>
    </location>
</feature>
<feature type="domain" description="Protein kinase" evidence="20">
    <location>
        <begin position="373"/>
        <end position="659"/>
    </location>
</feature>
<gene>
    <name evidence="22" type="ORF">VNO80_08492</name>
</gene>
<dbReference type="Proteomes" id="UP001374584">
    <property type="component" value="Unassembled WGS sequence"/>
</dbReference>
<dbReference type="InterPro" id="IPR008271">
    <property type="entry name" value="Ser/Thr_kinase_AS"/>
</dbReference>
<evidence type="ECO:0000256" key="18">
    <source>
        <dbReference type="SAM" id="MobiDB-lite"/>
    </source>
</evidence>
<dbReference type="FunFam" id="1.10.510.10:FF:000129">
    <property type="entry name" value="cysteine-rich receptor-like protein kinase 10"/>
    <property type="match status" value="1"/>
</dbReference>
<dbReference type="InterPro" id="IPR017441">
    <property type="entry name" value="Protein_kinase_ATP_BS"/>
</dbReference>
<evidence type="ECO:0000256" key="1">
    <source>
        <dbReference type="ARBA" id="ARBA00004167"/>
    </source>
</evidence>
<evidence type="ECO:0000256" key="17">
    <source>
        <dbReference type="PROSITE-ProRule" id="PRU10141"/>
    </source>
</evidence>
<comment type="caution">
    <text evidence="22">The sequence shown here is derived from an EMBL/GenBank/DDBJ whole genome shotgun (WGS) entry which is preliminary data.</text>
</comment>
<feature type="domain" description="Gnk2-homologous" evidence="21">
    <location>
        <begin position="168"/>
        <end position="276"/>
    </location>
</feature>
<dbReference type="InterPro" id="IPR000719">
    <property type="entry name" value="Prot_kinase_dom"/>
</dbReference>
<dbReference type="AlphaFoldDB" id="A0AAN9RBM5"/>
<feature type="binding site" evidence="17">
    <location>
        <position position="401"/>
    </location>
    <ligand>
        <name>ATP</name>
        <dbReference type="ChEBI" id="CHEBI:30616"/>
    </ligand>
</feature>
<accession>A0AAN9RBM5</accession>
<dbReference type="GO" id="GO:0005524">
    <property type="term" value="F:ATP binding"/>
    <property type="evidence" value="ECO:0007669"/>
    <property type="project" value="UniProtKB-UniRule"/>
</dbReference>
<dbReference type="Pfam" id="PF07714">
    <property type="entry name" value="PK_Tyr_Ser-Thr"/>
    <property type="match status" value="1"/>
</dbReference>
<keyword evidence="23" id="KW-1185">Reference proteome</keyword>
<dbReference type="Gene3D" id="1.10.510.10">
    <property type="entry name" value="Transferase(Phosphotransferase) domain 1"/>
    <property type="match status" value="1"/>
</dbReference>
<dbReference type="InterPro" id="IPR011009">
    <property type="entry name" value="Kinase-like_dom_sf"/>
</dbReference>
<evidence type="ECO:0000259" key="20">
    <source>
        <dbReference type="PROSITE" id="PS50011"/>
    </source>
</evidence>
<evidence type="ECO:0000256" key="10">
    <source>
        <dbReference type="ARBA" id="ARBA00022840"/>
    </source>
</evidence>
<dbReference type="PANTHER" id="PTHR27002:SF1050">
    <property type="entry name" value="CYSTEINE-RICH RECEPTOR-LIKE PROTEIN KINASE 5"/>
    <property type="match status" value="1"/>
</dbReference>
<evidence type="ECO:0000256" key="11">
    <source>
        <dbReference type="ARBA" id="ARBA00022989"/>
    </source>
</evidence>
<dbReference type="SUPFAM" id="SSF56112">
    <property type="entry name" value="Protein kinase-like (PK-like)"/>
    <property type="match status" value="1"/>
</dbReference>
<evidence type="ECO:0000256" key="2">
    <source>
        <dbReference type="ARBA" id="ARBA00022527"/>
    </source>
</evidence>
<organism evidence="22 23">
    <name type="scientific">Phaseolus coccineus</name>
    <name type="common">Scarlet runner bean</name>
    <name type="synonym">Phaseolus multiflorus</name>
    <dbReference type="NCBI Taxonomy" id="3886"/>
    <lineage>
        <taxon>Eukaryota</taxon>
        <taxon>Viridiplantae</taxon>
        <taxon>Streptophyta</taxon>
        <taxon>Embryophyta</taxon>
        <taxon>Tracheophyta</taxon>
        <taxon>Spermatophyta</taxon>
        <taxon>Magnoliopsida</taxon>
        <taxon>eudicotyledons</taxon>
        <taxon>Gunneridae</taxon>
        <taxon>Pentapetalae</taxon>
        <taxon>rosids</taxon>
        <taxon>fabids</taxon>
        <taxon>Fabales</taxon>
        <taxon>Fabaceae</taxon>
        <taxon>Papilionoideae</taxon>
        <taxon>50 kb inversion clade</taxon>
        <taxon>NPAAA clade</taxon>
        <taxon>indigoferoid/millettioid clade</taxon>
        <taxon>Phaseoleae</taxon>
        <taxon>Phaseolus</taxon>
    </lineage>
</organism>
<evidence type="ECO:0000256" key="3">
    <source>
        <dbReference type="ARBA" id="ARBA00022553"/>
    </source>
</evidence>
<evidence type="ECO:0000256" key="7">
    <source>
        <dbReference type="ARBA" id="ARBA00022737"/>
    </source>
</evidence>
<dbReference type="FunFam" id="3.30.430.20:FF:000012">
    <property type="entry name" value="Cysteine-rich receptor-like protein kinase 25"/>
    <property type="match status" value="1"/>
</dbReference>
<name>A0AAN9RBM5_PHACN</name>
<feature type="domain" description="Gnk2-homologous" evidence="21">
    <location>
        <begin position="60"/>
        <end position="162"/>
    </location>
</feature>